<dbReference type="EMBL" id="BGPR01000032">
    <property type="protein sequence ID" value="GBL83415.1"/>
    <property type="molecule type" value="Genomic_DNA"/>
</dbReference>
<gene>
    <name evidence="1" type="ORF">AVEN_110714_1</name>
</gene>
<keyword evidence="2" id="KW-1185">Reference proteome</keyword>
<name>A0A4Y2AW74_ARAVE</name>
<reference evidence="1 2" key="1">
    <citation type="journal article" date="2019" name="Sci. Rep.">
        <title>Orb-weaving spider Araneus ventricosus genome elucidates the spidroin gene catalogue.</title>
        <authorList>
            <person name="Kono N."/>
            <person name="Nakamura H."/>
            <person name="Ohtoshi R."/>
            <person name="Moran D.A.P."/>
            <person name="Shinohara A."/>
            <person name="Yoshida Y."/>
            <person name="Fujiwara M."/>
            <person name="Mori M."/>
            <person name="Tomita M."/>
            <person name="Arakawa K."/>
        </authorList>
    </citation>
    <scope>NUCLEOTIDE SEQUENCE [LARGE SCALE GENOMIC DNA]</scope>
</reference>
<organism evidence="1 2">
    <name type="scientific">Araneus ventricosus</name>
    <name type="common">Orbweaver spider</name>
    <name type="synonym">Epeira ventricosa</name>
    <dbReference type="NCBI Taxonomy" id="182803"/>
    <lineage>
        <taxon>Eukaryota</taxon>
        <taxon>Metazoa</taxon>
        <taxon>Ecdysozoa</taxon>
        <taxon>Arthropoda</taxon>
        <taxon>Chelicerata</taxon>
        <taxon>Arachnida</taxon>
        <taxon>Araneae</taxon>
        <taxon>Araneomorphae</taxon>
        <taxon>Entelegynae</taxon>
        <taxon>Araneoidea</taxon>
        <taxon>Araneidae</taxon>
        <taxon>Araneus</taxon>
    </lineage>
</organism>
<dbReference type="AlphaFoldDB" id="A0A4Y2AW74"/>
<proteinExistence type="predicted"/>
<accession>A0A4Y2AW74</accession>
<protein>
    <submittedName>
        <fullName evidence="1">Uncharacterized protein</fullName>
    </submittedName>
</protein>
<evidence type="ECO:0000313" key="2">
    <source>
        <dbReference type="Proteomes" id="UP000499080"/>
    </source>
</evidence>
<comment type="caution">
    <text evidence="1">The sequence shown here is derived from an EMBL/GenBank/DDBJ whole genome shotgun (WGS) entry which is preliminary data.</text>
</comment>
<dbReference type="Proteomes" id="UP000499080">
    <property type="component" value="Unassembled WGS sequence"/>
</dbReference>
<dbReference type="OrthoDB" id="6781249at2759"/>
<evidence type="ECO:0000313" key="1">
    <source>
        <dbReference type="EMBL" id="GBL83415.1"/>
    </source>
</evidence>
<sequence length="295" mass="32848">MFHNIFDTVPERPVGNTENLYFILNGGSLSHRVVRPKQETFATDDADVKTAIETYEKIKKQVVVIGQDVDLLVLPTALTRDYMDILMLKEGNDKIKDRFYSSKDLGNSNLVAECKNSIIFLPAISGCDTTSGFYGKGELQAVQLFNHSKYFQDTLRSLITLNQLILRLKDQHEESCLNKMRYDCFNKLVGEASSAILFSKLPPTIEAVHQRTSHIPPRANMARTVFEPIRLGMEVVNMSLIPIYTTKGPAPAKIVFLITCGCNKGCGKNANVSELTCVVLLCARTVEAKASLIPK</sequence>